<feature type="domain" description="Pyruvate/ketoisovalerate oxidoreductase catalytic" evidence="6">
    <location>
        <begin position="20"/>
        <end position="223"/>
    </location>
</feature>
<feature type="domain" description="Pyruvate flavodoxin/ferredoxin oxidoreductase pyrimidine binding" evidence="7">
    <location>
        <begin position="261"/>
        <end position="506"/>
    </location>
</feature>
<dbReference type="SUPFAM" id="SSF52518">
    <property type="entry name" value="Thiamin diphosphate-binding fold (THDP-binding)"/>
    <property type="match status" value="1"/>
</dbReference>
<evidence type="ECO:0000256" key="1">
    <source>
        <dbReference type="ARBA" id="ARBA00011631"/>
    </source>
</evidence>
<keyword evidence="3 9" id="KW-0560">Oxidoreductase</keyword>
<dbReference type="Pfam" id="PF01558">
    <property type="entry name" value="POR"/>
    <property type="match status" value="1"/>
</dbReference>
<comment type="subunit">
    <text evidence="1">Heterodimer composed of an alpha and a beta subunit.</text>
</comment>
<dbReference type="SUPFAM" id="SSF52922">
    <property type="entry name" value="TK C-terminal domain-like"/>
    <property type="match status" value="1"/>
</dbReference>
<organism evidence="9 10">
    <name type="scientific">Acidilobus saccharovorans (strain DSM 16705 / JCM 18335 / VKM B-2471 / 345-15)</name>
    <dbReference type="NCBI Taxonomy" id="666510"/>
    <lineage>
        <taxon>Archaea</taxon>
        <taxon>Thermoproteota</taxon>
        <taxon>Thermoprotei</taxon>
        <taxon>Acidilobales</taxon>
        <taxon>Acidilobaceae</taxon>
        <taxon>Acidilobus</taxon>
    </lineage>
</organism>
<dbReference type="HOGENOM" id="CLU_017038_1_0_2"/>
<dbReference type="Pfam" id="PF17147">
    <property type="entry name" value="PFOR_II"/>
    <property type="match status" value="1"/>
</dbReference>
<dbReference type="InterPro" id="IPR050722">
    <property type="entry name" value="Pyruvate:ferred/Flavod_OxRd"/>
</dbReference>
<dbReference type="GO" id="GO:0006979">
    <property type="term" value="P:response to oxidative stress"/>
    <property type="evidence" value="ECO:0007669"/>
    <property type="project" value="TreeGrafter"/>
</dbReference>
<gene>
    <name evidence="9" type="ordered locus">ASAC_0875</name>
</gene>
<feature type="domain" description="Pyruvate:ferredoxin oxidoreductase core" evidence="8">
    <location>
        <begin position="534"/>
        <end position="618"/>
    </location>
</feature>
<evidence type="ECO:0000313" key="9">
    <source>
        <dbReference type="EMBL" id="ADL19281.1"/>
    </source>
</evidence>
<evidence type="ECO:0000256" key="4">
    <source>
        <dbReference type="ARBA" id="ARBA00023317"/>
    </source>
</evidence>
<evidence type="ECO:0000259" key="8">
    <source>
        <dbReference type="Pfam" id="PF17147"/>
    </source>
</evidence>
<reference evidence="9 10" key="1">
    <citation type="journal article" date="2010" name="Appl. Environ. Microbiol.">
        <title>The genome sequence of the crenarchaeon Acidilobus saccharovorans supports a new order, Acidilobales, and suggests an important ecological role in terrestrial acidic hot springs.</title>
        <authorList>
            <person name="Mardanov A.V."/>
            <person name="Svetlitchnyi V.A."/>
            <person name="Beletsky A.V."/>
            <person name="Prokofeva M.I."/>
            <person name="Bonch-Osmolovskaya E.A."/>
            <person name="Ravin N.V."/>
            <person name="Skryabin K.G."/>
        </authorList>
    </citation>
    <scope>NUCLEOTIDE SEQUENCE [LARGE SCALE GENOMIC DNA]</scope>
    <source>
        <strain evidence="10">DSM 16705 / JCM 18335 / VKM B-2471 / 345-15</strain>
    </source>
</reference>
<dbReference type="EC" id="1.2.7.11" evidence="2"/>
<dbReference type="CDD" id="cd07034">
    <property type="entry name" value="TPP_PYR_PFOR_IOR-alpha_like"/>
    <property type="match status" value="1"/>
</dbReference>
<keyword evidence="4" id="KW-0670">Pyruvate</keyword>
<name>D9Q1U3_ACIS3</name>
<dbReference type="InterPro" id="IPR019752">
    <property type="entry name" value="Pyrv/ketoisovalerate_OxRed_cat"/>
</dbReference>
<dbReference type="NCBIfam" id="NF041170">
    <property type="entry name" value="Oxoac_fdxalpha_Archa"/>
    <property type="match status" value="1"/>
</dbReference>
<dbReference type="FunFam" id="3.40.50.970:FF:000022">
    <property type="entry name" value="2-oxoglutarate ferredoxin oxidoreductase alpha subunit"/>
    <property type="match status" value="1"/>
</dbReference>
<dbReference type="PANTHER" id="PTHR32154:SF16">
    <property type="entry name" value="PYRUVATE FLAVODOXIN_FERREDOXIN OXIDOREDUCTASE DOMAIN PROTEIN"/>
    <property type="match status" value="1"/>
</dbReference>
<dbReference type="GO" id="GO:0018491">
    <property type="term" value="F:2-oxobutyrate synthase activity"/>
    <property type="evidence" value="ECO:0007669"/>
    <property type="project" value="UniProtKB-ARBA"/>
</dbReference>
<evidence type="ECO:0000313" key="10">
    <source>
        <dbReference type="Proteomes" id="UP000000346"/>
    </source>
</evidence>
<evidence type="ECO:0000256" key="5">
    <source>
        <dbReference type="ARBA" id="ARBA00048893"/>
    </source>
</evidence>
<dbReference type="Gene3D" id="3.40.50.970">
    <property type="match status" value="1"/>
</dbReference>
<proteinExistence type="predicted"/>
<dbReference type="GO" id="GO:0019164">
    <property type="term" value="F:pyruvate synthase activity"/>
    <property type="evidence" value="ECO:0007669"/>
    <property type="project" value="UniProtKB-ARBA"/>
</dbReference>
<dbReference type="InterPro" id="IPR009014">
    <property type="entry name" value="Transketo_C/PFOR_II"/>
</dbReference>
<dbReference type="SUPFAM" id="SSF53323">
    <property type="entry name" value="Pyruvate-ferredoxin oxidoreductase, PFOR, domain III"/>
    <property type="match status" value="1"/>
</dbReference>
<dbReference type="STRING" id="666510.ASAC_0875"/>
<protein>
    <recommendedName>
        <fullName evidence="2">2-oxoacid oxidoreductase (ferredoxin)</fullName>
        <ecNumber evidence="2">1.2.7.11</ecNumber>
    </recommendedName>
</protein>
<dbReference type="Pfam" id="PF01855">
    <property type="entry name" value="POR_N"/>
    <property type="match status" value="1"/>
</dbReference>
<comment type="catalytic activity">
    <reaction evidence="5">
        <text>a 2-oxocarboxylate + 2 oxidized [2Fe-2S]-[ferredoxin] + CoA = an acyl-CoA + 2 reduced [2Fe-2S]-[ferredoxin] + CO2 + H(+)</text>
        <dbReference type="Rhea" id="RHEA:42316"/>
        <dbReference type="Rhea" id="RHEA-COMP:10000"/>
        <dbReference type="Rhea" id="RHEA-COMP:10001"/>
        <dbReference type="ChEBI" id="CHEBI:15378"/>
        <dbReference type="ChEBI" id="CHEBI:16526"/>
        <dbReference type="ChEBI" id="CHEBI:33737"/>
        <dbReference type="ChEBI" id="CHEBI:33738"/>
        <dbReference type="ChEBI" id="CHEBI:35179"/>
        <dbReference type="ChEBI" id="CHEBI:57287"/>
        <dbReference type="ChEBI" id="CHEBI:58342"/>
        <dbReference type="EC" id="1.2.7.11"/>
    </reaction>
</comment>
<dbReference type="PANTHER" id="PTHR32154">
    <property type="entry name" value="PYRUVATE-FLAVODOXIN OXIDOREDUCTASE-RELATED"/>
    <property type="match status" value="1"/>
</dbReference>
<evidence type="ECO:0000256" key="3">
    <source>
        <dbReference type="ARBA" id="ARBA00023002"/>
    </source>
</evidence>
<evidence type="ECO:0000259" key="7">
    <source>
        <dbReference type="Pfam" id="PF01855"/>
    </source>
</evidence>
<evidence type="ECO:0000256" key="2">
    <source>
        <dbReference type="ARBA" id="ARBA00012691"/>
    </source>
</evidence>
<dbReference type="InterPro" id="IPR002869">
    <property type="entry name" value="Pyrv_flavodox_OxRed_cen"/>
</dbReference>
<dbReference type="Proteomes" id="UP000000346">
    <property type="component" value="Chromosome"/>
</dbReference>
<dbReference type="InterPro" id="IPR033412">
    <property type="entry name" value="PFOR_II"/>
</dbReference>
<dbReference type="KEGG" id="asc:ASAC_0875"/>
<dbReference type="AlphaFoldDB" id="D9Q1U3"/>
<dbReference type="Gene3D" id="3.40.50.920">
    <property type="match status" value="1"/>
</dbReference>
<evidence type="ECO:0000259" key="6">
    <source>
        <dbReference type="Pfam" id="PF01558"/>
    </source>
</evidence>
<dbReference type="eggNOG" id="arCOG01606">
    <property type="taxonomic scope" value="Archaea"/>
</dbReference>
<dbReference type="InParanoid" id="D9Q1U3"/>
<dbReference type="InterPro" id="IPR002880">
    <property type="entry name" value="Pyrv_Fd/Flavodoxin_OxRdtase_N"/>
</dbReference>
<dbReference type="InterPro" id="IPR053400">
    <property type="entry name" value="2-oxoacid_Fdx_oxidoreductase"/>
</dbReference>
<dbReference type="InterPro" id="IPR029061">
    <property type="entry name" value="THDP-binding"/>
</dbReference>
<sequence>MPLKLSEAVDLDVMIGGPQGGGIESSGQMMLRVFMLKGYDVFGIREYHSDIIGAHSYYNVRVKASRPRSVRLPADALLALDAEAIFTHYNELKEGSYLIYDVDSLQTRIEKIAPMEPEVKERVIADLKSKGVEPIASELVKYLSKNGIKTIGLPLKDLLKQTADRLKTTVVSVSKSVNTMTITALATVLGIDLSAVERSINLYFSGRKSIIDSNVEAARVTYEYVRSNFGISKELPDGPHRGKVRMIATGNDIVAMAKIVGGVGLETYYPITPSQDEAFYMESHRVFDLDEEASKALGTSKMNSLTLQAEDELAALNMAIGGAIAGARVATTTSGPGLSLMNEAISFAVMAEVPVVISDWMRTGPSTGIATRQGQQDLLHAIFAGHGEAWPKIVIASGDHLEAYYDTIKALNWAEQFQVPVIHLLDKYMAASMMSFDREDVDPYKVPLTRGNYVSNPGPDYRRYEITEDGISPRAPLGSVRFLVSSLEHNEYGIVTEDPSTREKMMLKRIKKMEAIERGIPDSEKAVLHGDPDAKITIVSWGSTKGPILDAMERLRADGLRVRFLQIKTFLPFPTEVVKGIIGSSDDVIAVENNAFGQMVMAIRMFTGLDIKKRVAKLNSRSLMEQEVYNGVKKALGMKEGLVVVSDGS</sequence>
<dbReference type="Gene3D" id="3.40.920.10">
    <property type="entry name" value="Pyruvate-ferredoxin oxidoreductase, PFOR, domain III"/>
    <property type="match status" value="1"/>
</dbReference>
<keyword evidence="10" id="KW-1185">Reference proteome</keyword>
<accession>D9Q1U3</accession>
<dbReference type="EMBL" id="CP001742">
    <property type="protein sequence ID" value="ADL19281.1"/>
    <property type="molecule type" value="Genomic_DNA"/>
</dbReference>